<dbReference type="PANTHER" id="PTHR42928:SF5">
    <property type="entry name" value="BLR1237 PROTEIN"/>
    <property type="match status" value="1"/>
</dbReference>
<dbReference type="Gene3D" id="3.40.190.150">
    <property type="entry name" value="Bordetella uptake gene, domain 1"/>
    <property type="match status" value="1"/>
</dbReference>
<dbReference type="CDD" id="cd07012">
    <property type="entry name" value="PBP2_Bug_TTT"/>
    <property type="match status" value="1"/>
</dbReference>
<dbReference type="Proteomes" id="UP001518990">
    <property type="component" value="Unassembled WGS sequence"/>
</dbReference>
<dbReference type="Gene3D" id="3.40.190.10">
    <property type="entry name" value="Periplasmic binding protein-like II"/>
    <property type="match status" value="1"/>
</dbReference>
<gene>
    <name evidence="3" type="ORF">IAI60_07935</name>
</gene>
<evidence type="ECO:0000313" key="4">
    <source>
        <dbReference type="Proteomes" id="UP001518990"/>
    </source>
</evidence>
<protein>
    <submittedName>
        <fullName evidence="3">Tripartite tricarboxylate transporter substrate binding protein</fullName>
    </submittedName>
</protein>
<evidence type="ECO:0000256" key="2">
    <source>
        <dbReference type="SAM" id="SignalP"/>
    </source>
</evidence>
<feature type="signal peptide" evidence="2">
    <location>
        <begin position="1"/>
        <end position="31"/>
    </location>
</feature>
<name>A0ABS3KAP1_9PROT</name>
<evidence type="ECO:0000256" key="1">
    <source>
        <dbReference type="ARBA" id="ARBA00006987"/>
    </source>
</evidence>
<accession>A0ABS3KAP1</accession>
<dbReference type="PROSITE" id="PS51318">
    <property type="entry name" value="TAT"/>
    <property type="match status" value="1"/>
</dbReference>
<comment type="caution">
    <text evidence="3">The sequence shown here is derived from an EMBL/GenBank/DDBJ whole genome shotgun (WGS) entry which is preliminary data.</text>
</comment>
<evidence type="ECO:0000313" key="3">
    <source>
        <dbReference type="EMBL" id="MBO1074536.1"/>
    </source>
</evidence>
<sequence length="327" mass="34378">MTMVGFRPPSRRQVLFAAGLLPLGLAGPARAAWPDRPLRLIVAYPPGGTGDLVGRLVAEGLGARIGGTVVVENQAGAGGVIAARAVSRAAPDGYTLLLAGNAIFAIQPHLTDVGFDPLKGFSPIANVSESQRVLAVRNNLPATTLAELVAFGKQNPGKLNFGSAGIGSSLHVMTEMFLREAGVQAVHVPFRGSAPGVQALLSGDIDFMIDTAVIQYVLQGKLRALASVADRRLPQLPELPTLAEQGYPKVRTSGWQAVLGPPGMPAELIDTLAGHIEAMQKDPTFLAGLERLNAVPSFRGPAQFNTDLAEDYRQFGEIIRGTGIRAE</sequence>
<dbReference type="InterPro" id="IPR006311">
    <property type="entry name" value="TAT_signal"/>
</dbReference>
<dbReference type="EMBL" id="JACTNF010000006">
    <property type="protein sequence ID" value="MBO1074536.1"/>
    <property type="molecule type" value="Genomic_DNA"/>
</dbReference>
<organism evidence="3 4">
    <name type="scientific">Roseomonas marmotae</name>
    <dbReference type="NCBI Taxonomy" id="2768161"/>
    <lineage>
        <taxon>Bacteria</taxon>
        <taxon>Pseudomonadati</taxon>
        <taxon>Pseudomonadota</taxon>
        <taxon>Alphaproteobacteria</taxon>
        <taxon>Acetobacterales</taxon>
        <taxon>Roseomonadaceae</taxon>
        <taxon>Roseomonas</taxon>
    </lineage>
</organism>
<proteinExistence type="inferred from homology"/>
<keyword evidence="4" id="KW-1185">Reference proteome</keyword>
<reference evidence="3 4" key="1">
    <citation type="submission" date="2020-09" db="EMBL/GenBank/DDBJ databases">
        <title>Roseomonas.</title>
        <authorList>
            <person name="Zhu W."/>
        </authorList>
    </citation>
    <scope>NUCLEOTIDE SEQUENCE [LARGE SCALE GENOMIC DNA]</scope>
    <source>
        <strain evidence="3 4">1311</strain>
    </source>
</reference>
<dbReference type="InterPro" id="IPR042100">
    <property type="entry name" value="Bug_dom1"/>
</dbReference>
<dbReference type="SUPFAM" id="SSF53850">
    <property type="entry name" value="Periplasmic binding protein-like II"/>
    <property type="match status" value="1"/>
</dbReference>
<feature type="chain" id="PRO_5045167207" evidence="2">
    <location>
        <begin position="32"/>
        <end position="327"/>
    </location>
</feature>
<comment type="similarity">
    <text evidence="1">Belongs to the UPF0065 (bug) family.</text>
</comment>
<dbReference type="RefSeq" id="WP_207446143.1">
    <property type="nucleotide sequence ID" value="NZ_JACTNF010000006.1"/>
</dbReference>
<dbReference type="Pfam" id="PF03401">
    <property type="entry name" value="TctC"/>
    <property type="match status" value="1"/>
</dbReference>
<dbReference type="PIRSF" id="PIRSF017082">
    <property type="entry name" value="YflP"/>
    <property type="match status" value="1"/>
</dbReference>
<keyword evidence="2" id="KW-0732">Signal</keyword>
<dbReference type="PANTHER" id="PTHR42928">
    <property type="entry name" value="TRICARBOXYLATE-BINDING PROTEIN"/>
    <property type="match status" value="1"/>
</dbReference>
<dbReference type="InterPro" id="IPR005064">
    <property type="entry name" value="BUG"/>
</dbReference>